<evidence type="ECO:0008006" key="3">
    <source>
        <dbReference type="Google" id="ProtNLM"/>
    </source>
</evidence>
<evidence type="ECO:0000313" key="1">
    <source>
        <dbReference type="EnsemblMetazoa" id="XP_020892057.1"/>
    </source>
</evidence>
<protein>
    <recommendedName>
        <fullName evidence="3">Hexosyltransferase</fullName>
    </recommendedName>
</protein>
<dbReference type="Proteomes" id="UP000887567">
    <property type="component" value="Unplaced"/>
</dbReference>
<keyword evidence="2" id="KW-1185">Reference proteome</keyword>
<dbReference type="KEGG" id="epa:110231378"/>
<dbReference type="GeneID" id="110231378"/>
<proteinExistence type="predicted"/>
<reference evidence="1" key="1">
    <citation type="submission" date="2022-11" db="UniProtKB">
        <authorList>
            <consortium name="EnsemblMetazoa"/>
        </authorList>
    </citation>
    <scope>IDENTIFICATION</scope>
</reference>
<dbReference type="PANTHER" id="PTHR11183">
    <property type="entry name" value="GLYCOGENIN SUBFAMILY MEMBER"/>
    <property type="match status" value="1"/>
</dbReference>
<evidence type="ECO:0000313" key="2">
    <source>
        <dbReference type="Proteomes" id="UP000887567"/>
    </source>
</evidence>
<dbReference type="OrthoDB" id="2014201at2759"/>
<dbReference type="InterPro" id="IPR050587">
    <property type="entry name" value="GNT1/Glycosyltrans_8"/>
</dbReference>
<organism evidence="1 2">
    <name type="scientific">Exaiptasia diaphana</name>
    <name type="common">Tropical sea anemone</name>
    <name type="synonym">Aiptasia pulchella</name>
    <dbReference type="NCBI Taxonomy" id="2652724"/>
    <lineage>
        <taxon>Eukaryota</taxon>
        <taxon>Metazoa</taxon>
        <taxon>Cnidaria</taxon>
        <taxon>Anthozoa</taxon>
        <taxon>Hexacorallia</taxon>
        <taxon>Actiniaria</taxon>
        <taxon>Aiptasiidae</taxon>
        <taxon>Exaiptasia</taxon>
    </lineage>
</organism>
<dbReference type="AlphaFoldDB" id="A0A913WPC8"/>
<dbReference type="InterPro" id="IPR029044">
    <property type="entry name" value="Nucleotide-diphossugar_trans"/>
</dbReference>
<sequence>MDCEWMERRLGLHTPTKPRWQRIKGTHTRFHGWRYTNYSKIIYADPDYLLMSNIDELFEIGADYGTSPVRRPGLMYFKFSAGFSVFRPDLHHYESIMNLWESIAKEKDPSDITSDSCWDDEAVLNYYFSSIGKLYQISYAYNPQRVVYQPVRAFHFACCSPQKPWRDRNNCRPSRVEAELYDKPVTNVQQASMVFWKVLYTALKTYDIDKIWWRKTRYFDASKEFGKHRYEECWTD</sequence>
<dbReference type="EnsemblMetazoa" id="XM_021036398.1">
    <property type="protein sequence ID" value="XP_020892057.1"/>
    <property type="gene ID" value="LOC110231378"/>
</dbReference>
<name>A0A913WPC8_EXADI</name>
<dbReference type="Gene3D" id="3.90.550.10">
    <property type="entry name" value="Spore Coat Polysaccharide Biosynthesis Protein SpsA, Chain A"/>
    <property type="match status" value="1"/>
</dbReference>
<dbReference type="RefSeq" id="XP_020892057.1">
    <property type="nucleotide sequence ID" value="XM_021036398.1"/>
</dbReference>
<dbReference type="SUPFAM" id="SSF53448">
    <property type="entry name" value="Nucleotide-diphospho-sugar transferases"/>
    <property type="match status" value="1"/>
</dbReference>
<accession>A0A913WPC8</accession>